<name>V8BGB6_STRPA</name>
<comment type="caution">
    <text evidence="2">The sequence shown here is derived from an EMBL/GenBank/DDBJ whole genome shotgun (WGS) entry which is preliminary data.</text>
</comment>
<keyword evidence="3" id="KW-1185">Reference proteome</keyword>
<dbReference type="EMBL" id="AZJD01000001">
    <property type="protein sequence ID" value="ETD13860.1"/>
    <property type="molecule type" value="Genomic_DNA"/>
</dbReference>
<dbReference type="AlphaFoldDB" id="V8BGB6"/>
<sequence length="52" mass="6350">MITDSFRKMYHDKEHPKKSDNRKNEFLKRNVSVNILSLQLFPSLVKDFFLFF</sequence>
<evidence type="ECO:0000313" key="3">
    <source>
        <dbReference type="Proteomes" id="UP000018716"/>
    </source>
</evidence>
<feature type="region of interest" description="Disordered" evidence="1">
    <location>
        <begin position="1"/>
        <end position="23"/>
    </location>
</feature>
<evidence type="ECO:0000256" key="1">
    <source>
        <dbReference type="SAM" id="MobiDB-lite"/>
    </source>
</evidence>
<organism evidence="2 3">
    <name type="scientific">Streptococcus parasanguinis CC87K</name>
    <dbReference type="NCBI Taxonomy" id="1073372"/>
    <lineage>
        <taxon>Bacteria</taxon>
        <taxon>Bacillati</taxon>
        <taxon>Bacillota</taxon>
        <taxon>Bacilli</taxon>
        <taxon>Lactobacillales</taxon>
        <taxon>Streptococcaceae</taxon>
        <taxon>Streptococcus</taxon>
    </lineage>
</organism>
<dbReference type="HOGENOM" id="CLU_3085303_0_0_9"/>
<protein>
    <submittedName>
        <fullName evidence="2">Uncharacterized protein</fullName>
    </submittedName>
</protein>
<proteinExistence type="predicted"/>
<evidence type="ECO:0000313" key="2">
    <source>
        <dbReference type="EMBL" id="ETD13860.1"/>
    </source>
</evidence>
<reference evidence="2 3" key="1">
    <citation type="submission" date="2013-10" db="EMBL/GenBank/DDBJ databases">
        <title>The Genome Sequence of Streptococcus parasanguinis CC87K.</title>
        <authorList>
            <consortium name="The Broad Institute Genomics Platform"/>
            <person name="Earl A."/>
            <person name="Allen-Vercoe E."/>
            <person name="Daigneault M."/>
            <person name="Young S.K."/>
            <person name="Zeng Q."/>
            <person name="Gargeya S."/>
            <person name="Fitzgerald M."/>
            <person name="Abouelleil A."/>
            <person name="Alvarado L."/>
            <person name="Chapman S.B."/>
            <person name="Gainer-Dewar J."/>
            <person name="Goldberg J."/>
            <person name="Griggs A."/>
            <person name="Gujja S."/>
            <person name="Hansen M."/>
            <person name="Howarth C."/>
            <person name="Imamovic A."/>
            <person name="Ireland A."/>
            <person name="Larimer J."/>
            <person name="McCowan C."/>
            <person name="Murphy C."/>
            <person name="Pearson M."/>
            <person name="Poon T.W."/>
            <person name="Priest M."/>
            <person name="Roberts A."/>
            <person name="Saif S."/>
            <person name="Shea T."/>
            <person name="Sykes S."/>
            <person name="Wortman J."/>
            <person name="Nusbaum C."/>
            <person name="Birren B."/>
        </authorList>
    </citation>
    <scope>NUCLEOTIDE SEQUENCE [LARGE SCALE GENOMIC DNA]</scope>
    <source>
        <strain evidence="2 3">CC87K</strain>
    </source>
</reference>
<dbReference type="Proteomes" id="UP000018716">
    <property type="component" value="Unassembled WGS sequence"/>
</dbReference>
<gene>
    <name evidence="2" type="ORF">HMPREF1195_00178</name>
</gene>
<accession>V8BGB6</accession>